<evidence type="ECO:0000313" key="2">
    <source>
        <dbReference type="Proteomes" id="UP001202328"/>
    </source>
</evidence>
<accession>A0AAD4RYU7</accession>
<proteinExistence type="predicted"/>
<organism evidence="1 2">
    <name type="scientific">Papaver atlanticum</name>
    <dbReference type="NCBI Taxonomy" id="357466"/>
    <lineage>
        <taxon>Eukaryota</taxon>
        <taxon>Viridiplantae</taxon>
        <taxon>Streptophyta</taxon>
        <taxon>Embryophyta</taxon>
        <taxon>Tracheophyta</taxon>
        <taxon>Spermatophyta</taxon>
        <taxon>Magnoliopsida</taxon>
        <taxon>Ranunculales</taxon>
        <taxon>Papaveraceae</taxon>
        <taxon>Papaveroideae</taxon>
        <taxon>Papaver</taxon>
    </lineage>
</organism>
<evidence type="ECO:0000313" key="1">
    <source>
        <dbReference type="EMBL" id="KAI3842215.1"/>
    </source>
</evidence>
<sequence>MSGRILQMIGSQRSRSTFSSAVTRFRSASPLLSSPETKVLFRVKTQLSGALEKKNKPHFPTELTQLKKDPTKEQLVMGILRDFVKKHSGVDDFDSELLDLLGSDRLKDLGVGYKEIPIPDMHEWKASWYEERKPNWLGSSTDADSRLHYTASITGYLEKEGRKGGYGVIFFDNYGRPKVASVGVSPKGYVPLLYHQLQGVRSALQLALDYGFSSEITLYCNSGEVRYVLDRCLESLKYVPMCMAGDFLRLSRDDTIRWRAEAHHCNACVLHDLYHQMEDFDLLYPVIDAILTLFSKLNHFRNVSPSKCSASNHLAKLYGMPTTEEMNLFRLLDDKQELYEMVMKPDKFPKELDDILYDEVFKGDRIHSQEIMLTEATAGMDPVTLYKKLTRPSFA</sequence>
<keyword evidence="2" id="KW-1185">Reference proteome</keyword>
<reference evidence="1" key="1">
    <citation type="submission" date="2022-04" db="EMBL/GenBank/DDBJ databases">
        <title>A functionally conserved STORR gene fusion in Papaver species that diverged 16.8 million years ago.</title>
        <authorList>
            <person name="Catania T."/>
        </authorList>
    </citation>
    <scope>NUCLEOTIDE SEQUENCE</scope>
    <source>
        <strain evidence="1">S-188037</strain>
    </source>
</reference>
<dbReference type="EMBL" id="JAJJMB010017069">
    <property type="protein sequence ID" value="KAI3842215.1"/>
    <property type="molecule type" value="Genomic_DNA"/>
</dbReference>
<name>A0AAD4RYU7_9MAGN</name>
<gene>
    <name evidence="1" type="ORF">MKW98_026005</name>
</gene>
<dbReference type="Proteomes" id="UP001202328">
    <property type="component" value="Unassembled WGS sequence"/>
</dbReference>
<protein>
    <submittedName>
        <fullName evidence="1">Uncharacterized protein</fullName>
    </submittedName>
</protein>
<comment type="caution">
    <text evidence="1">The sequence shown here is derived from an EMBL/GenBank/DDBJ whole genome shotgun (WGS) entry which is preliminary data.</text>
</comment>
<dbReference type="AlphaFoldDB" id="A0AAD4RYU7"/>